<gene>
    <name evidence="1" type="ORF">FOVG_02039</name>
</gene>
<proteinExistence type="predicted"/>
<dbReference type="OrthoDB" id="5076487at2759"/>
<reference evidence="1" key="2">
    <citation type="submission" date="2012-05" db="EMBL/GenBank/DDBJ databases">
        <title>Annotation of the Genome Sequence of Fusarium oxysporum HDV247.</title>
        <authorList>
            <consortium name="The Broad Institute Genomics Platform"/>
            <person name="Ma L.-J."/>
            <person name="Corby-Kistler H."/>
            <person name="Broz K."/>
            <person name="Gale L.R."/>
            <person name="Jonkers W."/>
            <person name="O'Donnell K."/>
            <person name="Ploetz R."/>
            <person name="Steinberg C."/>
            <person name="Schwartz D.C."/>
            <person name="VanEtten H."/>
            <person name="Zhou S."/>
            <person name="Young S.K."/>
            <person name="Zeng Q."/>
            <person name="Gargeya S."/>
            <person name="Fitzgerald M."/>
            <person name="Abouelleil A."/>
            <person name="Alvarado L."/>
            <person name="Chapman S.B."/>
            <person name="Gainer-Dewar J."/>
            <person name="Goldberg J."/>
            <person name="Griggs A."/>
            <person name="Gujja S."/>
            <person name="Hansen M."/>
            <person name="Howarth C."/>
            <person name="Imamovic A."/>
            <person name="Ireland A."/>
            <person name="Larimer J."/>
            <person name="McCowan C."/>
            <person name="Murphy C."/>
            <person name="Pearson M."/>
            <person name="Poon T.W."/>
            <person name="Priest M."/>
            <person name="Roberts A."/>
            <person name="Saif S."/>
            <person name="Shea T."/>
            <person name="Sykes S."/>
            <person name="Wortman J."/>
            <person name="Nusbaum C."/>
            <person name="Birren B."/>
        </authorList>
    </citation>
    <scope>NUCLEOTIDE SEQUENCE</scope>
    <source>
        <strain evidence="1">HDV247</strain>
    </source>
</reference>
<reference evidence="1" key="1">
    <citation type="submission" date="2011-10" db="EMBL/GenBank/DDBJ databases">
        <title>The Genome Sequence of Fusarium oxysporum HDV247.</title>
        <authorList>
            <consortium name="The Broad Institute Genome Sequencing Platform"/>
            <person name="Ma L.-J."/>
            <person name="Gale L.R."/>
            <person name="Schwartz D.C."/>
            <person name="Zhou S."/>
            <person name="Corby-Kistler H."/>
            <person name="Young S.K."/>
            <person name="Zeng Q."/>
            <person name="Gargeya S."/>
            <person name="Fitzgerald M."/>
            <person name="Haas B."/>
            <person name="Abouelleil A."/>
            <person name="Alvarado L."/>
            <person name="Arachchi H.M."/>
            <person name="Berlin A."/>
            <person name="Brown A."/>
            <person name="Chapman S.B."/>
            <person name="Chen Z."/>
            <person name="Dunbar C."/>
            <person name="Freedman E."/>
            <person name="Gearin G."/>
            <person name="Goldberg J."/>
            <person name="Griggs A."/>
            <person name="Gujja S."/>
            <person name="Heiman D."/>
            <person name="Howarth C."/>
            <person name="Larson L."/>
            <person name="Lui A."/>
            <person name="MacDonald P.J.P."/>
            <person name="Montmayeur A."/>
            <person name="Murphy C."/>
            <person name="Neiman D."/>
            <person name="Pearson M."/>
            <person name="Priest M."/>
            <person name="Roberts A."/>
            <person name="Saif S."/>
            <person name="Shea T."/>
            <person name="Shenoy N."/>
            <person name="Sisk P."/>
            <person name="Stolte C."/>
            <person name="Sykes S."/>
            <person name="Wortman J."/>
            <person name="Nusbaum C."/>
            <person name="Birren B."/>
        </authorList>
    </citation>
    <scope>NUCLEOTIDE SEQUENCE [LARGE SCALE GENOMIC DNA]</scope>
    <source>
        <strain evidence="1">HDV247</strain>
    </source>
</reference>
<dbReference type="EMBL" id="JH650968">
    <property type="protein sequence ID" value="EXA54620.1"/>
    <property type="molecule type" value="Genomic_DNA"/>
</dbReference>
<dbReference type="HOGENOM" id="CLU_123440_1_0_1"/>
<organism evidence="1">
    <name type="scientific">Fusarium oxysporum f. sp. pisi HDV247</name>
    <dbReference type="NCBI Taxonomy" id="1080344"/>
    <lineage>
        <taxon>Eukaryota</taxon>
        <taxon>Fungi</taxon>
        <taxon>Dikarya</taxon>
        <taxon>Ascomycota</taxon>
        <taxon>Pezizomycotina</taxon>
        <taxon>Sordariomycetes</taxon>
        <taxon>Hypocreomycetidae</taxon>
        <taxon>Hypocreales</taxon>
        <taxon>Nectriaceae</taxon>
        <taxon>Fusarium</taxon>
        <taxon>Fusarium oxysporum species complex</taxon>
    </lineage>
</organism>
<evidence type="ECO:0000313" key="1">
    <source>
        <dbReference type="EMBL" id="EXA54620.1"/>
    </source>
</evidence>
<dbReference type="AlphaFoldDB" id="W9QVD9"/>
<dbReference type="Proteomes" id="UP000030751">
    <property type="component" value="Unassembled WGS sequence"/>
</dbReference>
<name>W9QVD9_FUSOX</name>
<accession>W9QVD9</accession>
<protein>
    <submittedName>
        <fullName evidence="1">Uncharacterized protein</fullName>
    </submittedName>
</protein>
<sequence length="189" mass="21665">MTVEFECGFSIYPPLPPTPSNHFHYALFLSRLRTTFSPRNHPSTSNPFLITDADSAFYYFTLPKYPKIPANPEHCNYFLSFHLSFGNSGLPRDVAVSHVMEVLFIAKEYFGGRVRCWNEMHRMRRNKQWGYYTPTDVEEAEEGVEELCKAMVPNSMVTETVVETPEEENVVEVGALALLGQQSSHFLLM</sequence>